<dbReference type="Proteomes" id="UP000010077">
    <property type="component" value="Chromosome"/>
</dbReference>
<sequence>MSLIYRFLAIYYMYPRNNVFILHLIIFALIIIFRFLLRNFNQLFHNIL</sequence>
<dbReference type="AlphaFoldDB" id="K7YPF9"/>
<proteinExistence type="predicted"/>
<keyword evidence="3" id="KW-1185">Reference proteome</keyword>
<dbReference type="HOGENOM" id="CLU_3150676_0_0_5"/>
<keyword evidence="1" id="KW-1133">Transmembrane helix</keyword>
<evidence type="ECO:0000313" key="3">
    <source>
        <dbReference type="Proteomes" id="UP000010077"/>
    </source>
</evidence>
<evidence type="ECO:0000313" key="2">
    <source>
        <dbReference type="EMBL" id="AFX99407.1"/>
    </source>
</evidence>
<feature type="transmembrane region" description="Helical" evidence="1">
    <location>
        <begin position="20"/>
        <end position="37"/>
    </location>
</feature>
<dbReference type="EMBL" id="CP003539">
    <property type="protein sequence ID" value="AFX99407.1"/>
    <property type="molecule type" value="Genomic_DNA"/>
</dbReference>
<gene>
    <name evidence="2" type="ORF">A1OE_1232</name>
</gene>
<accession>K7YPF9</accession>
<keyword evidence="1" id="KW-0812">Transmembrane</keyword>
<keyword evidence="1" id="KW-0472">Membrane</keyword>
<organism evidence="2 3">
    <name type="scientific">Candidatus Endolissoclinum faulkneri L2</name>
    <dbReference type="NCBI Taxonomy" id="1193729"/>
    <lineage>
        <taxon>Bacteria</taxon>
        <taxon>Pseudomonadati</taxon>
        <taxon>Pseudomonadota</taxon>
        <taxon>Alphaproteobacteria</taxon>
        <taxon>Rhodospirillales</taxon>
        <taxon>Rhodospirillaceae</taxon>
        <taxon>Candidatus Endolissoclinum</taxon>
    </lineage>
</organism>
<protein>
    <submittedName>
        <fullName evidence="2">Uncharacterized protein</fullName>
    </submittedName>
</protein>
<dbReference type="KEGG" id="thal:A1OE_1232"/>
<reference evidence="2 3" key="1">
    <citation type="journal article" date="2012" name="Proc. Natl. Acad. Sci. U.S.A.">
        <title>Genome streamlining and chemical defense in a coral reef symbiosis.</title>
        <authorList>
            <person name="Kwan J.C."/>
            <person name="Donia M.S."/>
            <person name="Han A.W."/>
            <person name="Hirose E."/>
            <person name="Haygood M.G."/>
            <person name="Schmidt E.W."/>
        </authorList>
    </citation>
    <scope>NUCLEOTIDE SEQUENCE [LARGE SCALE GENOMIC DNA]</scope>
    <source>
        <strain evidence="2 3">L2</strain>
    </source>
</reference>
<name>K7YPF9_9PROT</name>
<evidence type="ECO:0000256" key="1">
    <source>
        <dbReference type="SAM" id="Phobius"/>
    </source>
</evidence>